<dbReference type="EMBL" id="BMAU01021201">
    <property type="protein sequence ID" value="GFX97963.1"/>
    <property type="molecule type" value="Genomic_DNA"/>
</dbReference>
<evidence type="ECO:0000313" key="2">
    <source>
        <dbReference type="Proteomes" id="UP000887159"/>
    </source>
</evidence>
<keyword evidence="2" id="KW-1185">Reference proteome</keyword>
<reference evidence="1" key="1">
    <citation type="submission" date="2020-08" db="EMBL/GenBank/DDBJ databases">
        <title>Multicomponent nature underlies the extraordinary mechanical properties of spider dragline silk.</title>
        <authorList>
            <person name="Kono N."/>
            <person name="Nakamura H."/>
            <person name="Mori M."/>
            <person name="Yoshida Y."/>
            <person name="Ohtoshi R."/>
            <person name="Malay A.D."/>
            <person name="Moran D.A.P."/>
            <person name="Tomita M."/>
            <person name="Numata K."/>
            <person name="Arakawa K."/>
        </authorList>
    </citation>
    <scope>NUCLEOTIDE SEQUENCE</scope>
</reference>
<sequence length="103" mass="11508">MVLSIADYTHFYEVFPGTLSTSRFLGRPRQTSRREDHHIVRSGPPHLPGANCCIGSHPGTGSTFPRGLVSSGTIRRRLAEVHFGLRALTLTPTHRRLLLDWCC</sequence>
<name>A0A8X6V3J8_TRICX</name>
<comment type="caution">
    <text evidence="1">The sequence shown here is derived from an EMBL/GenBank/DDBJ whole genome shotgun (WGS) entry which is preliminary data.</text>
</comment>
<protein>
    <submittedName>
        <fullName evidence="1">Uncharacterized protein</fullName>
    </submittedName>
</protein>
<proteinExistence type="predicted"/>
<evidence type="ECO:0000313" key="1">
    <source>
        <dbReference type="EMBL" id="GFX97963.1"/>
    </source>
</evidence>
<organism evidence="1 2">
    <name type="scientific">Trichonephila clavipes</name>
    <name type="common">Golden silk orbweaver</name>
    <name type="synonym">Nephila clavipes</name>
    <dbReference type="NCBI Taxonomy" id="2585209"/>
    <lineage>
        <taxon>Eukaryota</taxon>
        <taxon>Metazoa</taxon>
        <taxon>Ecdysozoa</taxon>
        <taxon>Arthropoda</taxon>
        <taxon>Chelicerata</taxon>
        <taxon>Arachnida</taxon>
        <taxon>Araneae</taxon>
        <taxon>Araneomorphae</taxon>
        <taxon>Entelegynae</taxon>
        <taxon>Araneoidea</taxon>
        <taxon>Nephilidae</taxon>
        <taxon>Trichonephila</taxon>
    </lineage>
</organism>
<dbReference type="Proteomes" id="UP000887159">
    <property type="component" value="Unassembled WGS sequence"/>
</dbReference>
<gene>
    <name evidence="1" type="ORF">TNCV_4906141</name>
</gene>
<accession>A0A8X6V3J8</accession>
<dbReference type="AlphaFoldDB" id="A0A8X6V3J8"/>